<dbReference type="EMBL" id="KL198052">
    <property type="protein sequence ID" value="KDQ12157.1"/>
    <property type="molecule type" value="Genomic_DNA"/>
</dbReference>
<evidence type="ECO:0000256" key="2">
    <source>
        <dbReference type="SAM" id="SignalP"/>
    </source>
</evidence>
<evidence type="ECO:0000256" key="1">
    <source>
        <dbReference type="SAM" id="MobiDB-lite"/>
    </source>
</evidence>
<dbReference type="OrthoDB" id="2996686at2759"/>
<name>A0A067MJU4_BOTB1</name>
<evidence type="ECO:0008006" key="5">
    <source>
        <dbReference type="Google" id="ProtNLM"/>
    </source>
</evidence>
<keyword evidence="2" id="KW-0732">Signal</keyword>
<evidence type="ECO:0000313" key="3">
    <source>
        <dbReference type="EMBL" id="KDQ12157.1"/>
    </source>
</evidence>
<gene>
    <name evidence="3" type="ORF">BOTBODRAFT_425628</name>
</gene>
<dbReference type="AlphaFoldDB" id="A0A067MJU4"/>
<accession>A0A067MJU4</accession>
<dbReference type="HOGENOM" id="CLU_093211_0_0_1"/>
<feature type="chain" id="PRO_5001641439" description="DNA2/NAM7 helicase-like C-terminal domain-containing protein" evidence="2">
    <location>
        <begin position="26"/>
        <end position="238"/>
    </location>
</feature>
<reference evidence="4" key="1">
    <citation type="journal article" date="2014" name="Proc. Natl. Acad. Sci. U.S.A.">
        <title>Extensive sampling of basidiomycete genomes demonstrates inadequacy of the white-rot/brown-rot paradigm for wood decay fungi.</title>
        <authorList>
            <person name="Riley R."/>
            <person name="Salamov A.A."/>
            <person name="Brown D.W."/>
            <person name="Nagy L.G."/>
            <person name="Floudas D."/>
            <person name="Held B.W."/>
            <person name="Levasseur A."/>
            <person name="Lombard V."/>
            <person name="Morin E."/>
            <person name="Otillar R."/>
            <person name="Lindquist E.A."/>
            <person name="Sun H."/>
            <person name="LaButti K.M."/>
            <person name="Schmutz J."/>
            <person name="Jabbour D."/>
            <person name="Luo H."/>
            <person name="Baker S.E."/>
            <person name="Pisabarro A.G."/>
            <person name="Walton J.D."/>
            <person name="Blanchette R.A."/>
            <person name="Henrissat B."/>
            <person name="Martin F."/>
            <person name="Cullen D."/>
            <person name="Hibbett D.S."/>
            <person name="Grigoriev I.V."/>
        </authorList>
    </citation>
    <scope>NUCLEOTIDE SEQUENCE [LARGE SCALE GENOMIC DNA]</scope>
    <source>
        <strain evidence="4">FD-172 SS1</strain>
    </source>
</reference>
<keyword evidence="4" id="KW-1185">Reference proteome</keyword>
<feature type="region of interest" description="Disordered" evidence="1">
    <location>
        <begin position="115"/>
        <end position="148"/>
    </location>
</feature>
<proteinExistence type="predicted"/>
<feature type="signal peptide" evidence="2">
    <location>
        <begin position="1"/>
        <end position="25"/>
    </location>
</feature>
<dbReference type="InParanoid" id="A0A067MJU4"/>
<sequence>MWPRRFQSLSMHLSIATSNVTVVGASIEARANCAKPQGCSNCVKTSGCAFSKIAFTCGPKSSVAKDQVTSNTGCPQMNQMQSVFPAVNGQSKAGIITAPVAAEFNRIANHIFKGETTSKTSGRHTSDAWLKANPTSKRDAENKKSHISSFPNGKISKTVWESADYSDLDIKNMCAVAIALGNKAGKTEGAFVVQSPYNAPVCVNHFRKNTGSCYPVGVKSPKAKLGEPCDVPGEDNDD</sequence>
<evidence type="ECO:0000313" key="4">
    <source>
        <dbReference type="Proteomes" id="UP000027195"/>
    </source>
</evidence>
<dbReference type="Proteomes" id="UP000027195">
    <property type="component" value="Unassembled WGS sequence"/>
</dbReference>
<organism evidence="3 4">
    <name type="scientific">Botryobasidium botryosum (strain FD-172 SS1)</name>
    <dbReference type="NCBI Taxonomy" id="930990"/>
    <lineage>
        <taxon>Eukaryota</taxon>
        <taxon>Fungi</taxon>
        <taxon>Dikarya</taxon>
        <taxon>Basidiomycota</taxon>
        <taxon>Agaricomycotina</taxon>
        <taxon>Agaricomycetes</taxon>
        <taxon>Cantharellales</taxon>
        <taxon>Botryobasidiaceae</taxon>
        <taxon>Botryobasidium</taxon>
    </lineage>
</organism>
<protein>
    <recommendedName>
        <fullName evidence="5">DNA2/NAM7 helicase-like C-terminal domain-containing protein</fullName>
    </recommendedName>
</protein>